<keyword evidence="3" id="KW-1185">Reference proteome</keyword>
<dbReference type="EMBL" id="KZ993902">
    <property type="protein sequence ID" value="RKO94419.1"/>
    <property type="molecule type" value="Genomic_DNA"/>
</dbReference>
<reference evidence="3" key="1">
    <citation type="journal article" date="2018" name="Nat. Microbiol.">
        <title>Leveraging single-cell genomics to expand the fungal tree of life.</title>
        <authorList>
            <person name="Ahrendt S.R."/>
            <person name="Quandt C.A."/>
            <person name="Ciobanu D."/>
            <person name="Clum A."/>
            <person name="Salamov A."/>
            <person name="Andreopoulos B."/>
            <person name="Cheng J.F."/>
            <person name="Woyke T."/>
            <person name="Pelin A."/>
            <person name="Henrissat B."/>
            <person name="Reynolds N.K."/>
            <person name="Benny G.L."/>
            <person name="Smith M.E."/>
            <person name="James T.Y."/>
            <person name="Grigoriev I.V."/>
        </authorList>
    </citation>
    <scope>NUCLEOTIDE SEQUENCE [LARGE SCALE GENOMIC DNA]</scope>
</reference>
<proteinExistence type="predicted"/>
<evidence type="ECO:0000256" key="1">
    <source>
        <dbReference type="SAM" id="MobiDB-lite"/>
    </source>
</evidence>
<sequence length="174" mass="19711">MSVDIINWSIIHFSGATSIDRSTSKVFKVIFKEFRKINRDSRDFRYIIKEFMKINIDFSATKVFRINIRDFKSFTGAAKTFRTSSSAGSLPVQQQSSVVIKDFRKIFRITGAAKVLVDPSENASDPVHESETNPEGDCMKLGHTVDNLETHPKRSPKILNITTKLLPIDLQEAT</sequence>
<accession>A0A4P9WMX1</accession>
<evidence type="ECO:0000313" key="3">
    <source>
        <dbReference type="Proteomes" id="UP000269721"/>
    </source>
</evidence>
<protein>
    <submittedName>
        <fullName evidence="2">Uncharacterized protein</fullName>
    </submittedName>
</protein>
<organism evidence="2 3">
    <name type="scientific">Blyttiomyces helicus</name>
    <dbReference type="NCBI Taxonomy" id="388810"/>
    <lineage>
        <taxon>Eukaryota</taxon>
        <taxon>Fungi</taxon>
        <taxon>Fungi incertae sedis</taxon>
        <taxon>Chytridiomycota</taxon>
        <taxon>Chytridiomycota incertae sedis</taxon>
        <taxon>Chytridiomycetes</taxon>
        <taxon>Chytridiomycetes incertae sedis</taxon>
        <taxon>Blyttiomyces</taxon>
    </lineage>
</organism>
<gene>
    <name evidence="2" type="ORF">BDK51DRAFT_26202</name>
</gene>
<dbReference type="AlphaFoldDB" id="A0A4P9WMX1"/>
<dbReference type="Proteomes" id="UP000269721">
    <property type="component" value="Unassembled WGS sequence"/>
</dbReference>
<name>A0A4P9WMX1_9FUNG</name>
<feature type="region of interest" description="Disordered" evidence="1">
    <location>
        <begin position="120"/>
        <end position="139"/>
    </location>
</feature>
<evidence type="ECO:0000313" key="2">
    <source>
        <dbReference type="EMBL" id="RKO94419.1"/>
    </source>
</evidence>